<dbReference type="AlphaFoldDB" id="A0A495DK79"/>
<evidence type="ECO:0000256" key="7">
    <source>
        <dbReference type="SAM" id="MobiDB-lite"/>
    </source>
</evidence>
<dbReference type="GO" id="GO:0005886">
    <property type="term" value="C:plasma membrane"/>
    <property type="evidence" value="ECO:0007669"/>
    <property type="project" value="UniProtKB-SubCell"/>
</dbReference>
<feature type="transmembrane region" description="Helical" evidence="8">
    <location>
        <begin position="166"/>
        <end position="188"/>
    </location>
</feature>
<dbReference type="Proteomes" id="UP000273675">
    <property type="component" value="Unassembled WGS sequence"/>
</dbReference>
<keyword evidence="5 8" id="KW-1133">Transmembrane helix</keyword>
<feature type="transmembrane region" description="Helical" evidence="8">
    <location>
        <begin position="368"/>
        <end position="388"/>
    </location>
</feature>
<feature type="transmembrane region" description="Helical" evidence="8">
    <location>
        <begin position="99"/>
        <end position="118"/>
    </location>
</feature>
<proteinExistence type="predicted"/>
<dbReference type="InterPro" id="IPR002528">
    <property type="entry name" value="MATE_fam"/>
</dbReference>
<feature type="transmembrane region" description="Helical" evidence="8">
    <location>
        <begin position="56"/>
        <end position="79"/>
    </location>
</feature>
<dbReference type="PIRSF" id="PIRSF006603">
    <property type="entry name" value="DinF"/>
    <property type="match status" value="1"/>
</dbReference>
<dbReference type="InterPro" id="IPR048279">
    <property type="entry name" value="MdtK-like"/>
</dbReference>
<dbReference type="GO" id="GO:0015297">
    <property type="term" value="F:antiporter activity"/>
    <property type="evidence" value="ECO:0007669"/>
    <property type="project" value="InterPro"/>
</dbReference>
<feature type="region of interest" description="Disordered" evidence="7">
    <location>
        <begin position="457"/>
        <end position="482"/>
    </location>
</feature>
<feature type="transmembrane region" description="Helical" evidence="8">
    <location>
        <begin position="428"/>
        <end position="453"/>
    </location>
</feature>
<evidence type="ECO:0000256" key="3">
    <source>
        <dbReference type="ARBA" id="ARBA00022475"/>
    </source>
</evidence>
<feature type="transmembrane region" description="Helical" evidence="8">
    <location>
        <begin position="200"/>
        <end position="225"/>
    </location>
</feature>
<keyword evidence="6 8" id="KW-0472">Membrane</keyword>
<evidence type="ECO:0000313" key="10">
    <source>
        <dbReference type="Proteomes" id="UP000273675"/>
    </source>
</evidence>
<dbReference type="PANTHER" id="PTHR43549">
    <property type="entry name" value="MULTIDRUG RESISTANCE PROTEIN YPNP-RELATED"/>
    <property type="match status" value="1"/>
</dbReference>
<feature type="transmembrane region" description="Helical" evidence="8">
    <location>
        <begin position="260"/>
        <end position="279"/>
    </location>
</feature>
<dbReference type="OrthoDB" id="9806302at2"/>
<dbReference type="RefSeq" id="WP_121210249.1">
    <property type="nucleotide sequence ID" value="NZ_RBIM01000002.1"/>
</dbReference>
<evidence type="ECO:0000313" key="9">
    <source>
        <dbReference type="EMBL" id="RKR03024.1"/>
    </source>
</evidence>
<dbReference type="Pfam" id="PF01554">
    <property type="entry name" value="MatE"/>
    <property type="match status" value="2"/>
</dbReference>
<evidence type="ECO:0000256" key="8">
    <source>
        <dbReference type="SAM" id="Phobius"/>
    </source>
</evidence>
<feature type="transmembrane region" description="Helical" evidence="8">
    <location>
        <begin position="331"/>
        <end position="356"/>
    </location>
</feature>
<evidence type="ECO:0000256" key="4">
    <source>
        <dbReference type="ARBA" id="ARBA00022692"/>
    </source>
</evidence>
<feature type="transmembrane region" description="Helical" evidence="8">
    <location>
        <begin position="21"/>
        <end position="44"/>
    </location>
</feature>
<protein>
    <submittedName>
        <fullName evidence="9">Putative MATE family efflux protein</fullName>
    </submittedName>
</protein>
<keyword evidence="2" id="KW-0813">Transport</keyword>
<evidence type="ECO:0000256" key="6">
    <source>
        <dbReference type="ARBA" id="ARBA00023136"/>
    </source>
</evidence>
<feature type="transmembrane region" description="Helical" evidence="8">
    <location>
        <begin position="291"/>
        <end position="310"/>
    </location>
</feature>
<feature type="transmembrane region" description="Helical" evidence="8">
    <location>
        <begin position="138"/>
        <end position="159"/>
    </location>
</feature>
<reference evidence="9 10" key="1">
    <citation type="submission" date="2018-10" db="EMBL/GenBank/DDBJ databases">
        <title>Genomic Encyclopedia of Type Strains, Phase IV (KMG-IV): sequencing the most valuable type-strain genomes for metagenomic binning, comparative biology and taxonomic classification.</title>
        <authorList>
            <person name="Goeker M."/>
        </authorList>
    </citation>
    <scope>NUCLEOTIDE SEQUENCE [LARGE SCALE GENOMIC DNA]</scope>
    <source>
        <strain evidence="9 10">DSM 4734</strain>
    </source>
</reference>
<dbReference type="InterPro" id="IPR052031">
    <property type="entry name" value="Membrane_Transporter-Flippase"/>
</dbReference>
<organism evidence="9 10">
    <name type="scientific">Maricaulis maris</name>
    <dbReference type="NCBI Taxonomy" id="74318"/>
    <lineage>
        <taxon>Bacteria</taxon>
        <taxon>Pseudomonadati</taxon>
        <taxon>Pseudomonadota</taxon>
        <taxon>Alphaproteobacteria</taxon>
        <taxon>Maricaulales</taxon>
        <taxon>Maricaulaceae</taxon>
        <taxon>Maricaulis</taxon>
    </lineage>
</organism>
<evidence type="ECO:0000256" key="2">
    <source>
        <dbReference type="ARBA" id="ARBA00022448"/>
    </source>
</evidence>
<keyword evidence="3" id="KW-1003">Cell membrane</keyword>
<keyword evidence="4 8" id="KW-0812">Transmembrane</keyword>
<comment type="subcellular location">
    <subcellularLocation>
        <location evidence="1">Cell inner membrane</location>
        <topology evidence="1">Multi-pass membrane protein</topology>
    </subcellularLocation>
</comment>
<evidence type="ECO:0000256" key="1">
    <source>
        <dbReference type="ARBA" id="ARBA00004429"/>
    </source>
</evidence>
<dbReference type="PANTHER" id="PTHR43549:SF3">
    <property type="entry name" value="MULTIDRUG RESISTANCE PROTEIN YPNP-RELATED"/>
    <property type="match status" value="1"/>
</dbReference>
<accession>A0A495DK79</accession>
<dbReference type="GO" id="GO:0042910">
    <property type="term" value="F:xenobiotic transmembrane transporter activity"/>
    <property type="evidence" value="ECO:0007669"/>
    <property type="project" value="InterPro"/>
</dbReference>
<feature type="transmembrane region" description="Helical" evidence="8">
    <location>
        <begin position="400"/>
        <end position="422"/>
    </location>
</feature>
<evidence type="ECO:0000256" key="5">
    <source>
        <dbReference type="ARBA" id="ARBA00022989"/>
    </source>
</evidence>
<name>A0A495DK79_9PROT</name>
<dbReference type="NCBIfam" id="TIGR00797">
    <property type="entry name" value="matE"/>
    <property type="match status" value="1"/>
</dbReference>
<comment type="caution">
    <text evidence="9">The sequence shown here is derived from an EMBL/GenBank/DDBJ whole genome shotgun (WGS) entry which is preliminary data.</text>
</comment>
<gene>
    <name evidence="9" type="ORF">C7435_0972</name>
</gene>
<sequence length="482" mass="50134">MAGRAAHDMTEGPVFGHILRMIMPMSFGILAMMLVGIVDTYWVGTLGTAEQAAVQMSFPVTMLVMSVAIGLGAGAVSAVSRAAGRKDGTSTIARIATDAMTLALISVGSVSMLGVIFVEPIFRQLGASETMLPHVVDYMSVWFAGIVLIVGPMVASNILRALGNAVIPSLMMIAAAFVNLILDPIFILDDVFGIIPGLGWGVSGAALATVAANAVTFAMVAWYLAVKEKLIDVKLEGFGEVWHHWLDIARVGLPACLSNVFNPLAMTIAMSGLAMARFGDSAVGGLGVAGRIEAFAIVPLFALSACIGAVTGQNGGADRLDRVREAFRSSFIFCIGWSLGIAAILWVTAPWLAAAFLPSEAGQSTAIAYWRIVPLTIAGYGITIAASAGFNGLGRPAHGMVITASRALGMMIPAVIIGAYWLDAPVGVIWGVAFANIVAGLATALFVLTRAPMTAKHGRQRKRSAPPAAEPVTDPVAAQDTP</sequence>
<dbReference type="EMBL" id="RBIM01000002">
    <property type="protein sequence ID" value="RKR03024.1"/>
    <property type="molecule type" value="Genomic_DNA"/>
</dbReference>